<feature type="signal peptide" evidence="1">
    <location>
        <begin position="1"/>
        <end position="19"/>
    </location>
</feature>
<evidence type="ECO:0000256" key="1">
    <source>
        <dbReference type="SAM" id="SignalP"/>
    </source>
</evidence>
<protein>
    <recommendedName>
        <fullName evidence="4">Lipoprotein</fullName>
    </recommendedName>
</protein>
<keyword evidence="1" id="KW-0732">Signal</keyword>
<evidence type="ECO:0000313" key="3">
    <source>
        <dbReference type="Proteomes" id="UP000838672"/>
    </source>
</evidence>
<accession>A0ABM8ZXE7</accession>
<keyword evidence="3" id="KW-1185">Reference proteome</keyword>
<organism evidence="2 3">
    <name type="scientific">Vibrio stylophorae</name>
    <dbReference type="NCBI Taxonomy" id="659351"/>
    <lineage>
        <taxon>Bacteria</taxon>
        <taxon>Pseudomonadati</taxon>
        <taxon>Pseudomonadota</taxon>
        <taxon>Gammaproteobacteria</taxon>
        <taxon>Vibrionales</taxon>
        <taxon>Vibrionaceae</taxon>
        <taxon>Vibrio</taxon>
    </lineage>
</organism>
<evidence type="ECO:0008006" key="4">
    <source>
        <dbReference type="Google" id="ProtNLM"/>
    </source>
</evidence>
<reference evidence="2" key="1">
    <citation type="submission" date="2021-11" db="EMBL/GenBank/DDBJ databases">
        <authorList>
            <person name="Rodrigo-Torres L."/>
            <person name="Arahal R. D."/>
            <person name="Lucena T."/>
        </authorList>
    </citation>
    <scope>NUCLEOTIDE SEQUENCE</scope>
    <source>
        <strain evidence="2">CECT 7929</strain>
    </source>
</reference>
<dbReference type="PROSITE" id="PS51257">
    <property type="entry name" value="PROKAR_LIPOPROTEIN"/>
    <property type="match status" value="1"/>
</dbReference>
<name>A0ABM8ZXE7_9VIBR</name>
<gene>
    <name evidence="2" type="ORF">VST7929_02969</name>
</gene>
<sequence>MKKLCLAIFVFALAGCASKPNETYMGYDVVSMPFNIAGGDVIYLPVTDAGAIPAENNGYKMQVAGFTIGESKVHDNEAEIIWNFAFSSMSDQEISNIVIEELAPTKVIKVLAEVENPQLIDGRWSLNLEPSKASAINTPWIFSDKASVYVFRIIINLESGEQVILNQPAWFSKPVLNGFASQIISIENG</sequence>
<feature type="chain" id="PRO_5046686340" description="Lipoprotein" evidence="1">
    <location>
        <begin position="20"/>
        <end position="189"/>
    </location>
</feature>
<dbReference type="Proteomes" id="UP000838672">
    <property type="component" value="Unassembled WGS sequence"/>
</dbReference>
<proteinExistence type="predicted"/>
<comment type="caution">
    <text evidence="2">The sequence shown here is derived from an EMBL/GenBank/DDBJ whole genome shotgun (WGS) entry which is preliminary data.</text>
</comment>
<evidence type="ECO:0000313" key="2">
    <source>
        <dbReference type="EMBL" id="CAH0535396.1"/>
    </source>
</evidence>
<dbReference type="RefSeq" id="WP_237468231.1">
    <property type="nucleotide sequence ID" value="NZ_CAKLDI010000002.1"/>
</dbReference>
<dbReference type="EMBL" id="CAKLDI010000002">
    <property type="protein sequence ID" value="CAH0535396.1"/>
    <property type="molecule type" value="Genomic_DNA"/>
</dbReference>